<dbReference type="EMBL" id="JARGYT010000054">
    <property type="protein sequence ID" value="MDZ5762489.1"/>
    <property type="molecule type" value="Genomic_DNA"/>
</dbReference>
<feature type="domain" description="Prokaryotic glutathione synthetase ATP-binding" evidence="12">
    <location>
        <begin position="121"/>
        <end position="290"/>
    </location>
</feature>
<evidence type="ECO:0000256" key="10">
    <source>
        <dbReference type="HAMAP-Rule" id="MF_00162"/>
    </source>
</evidence>
<name>A0ABU5L9H7_9RICK</name>
<dbReference type="Gene3D" id="3.30.1490.20">
    <property type="entry name" value="ATP-grasp fold, A domain"/>
    <property type="match status" value="1"/>
</dbReference>
<dbReference type="InterPro" id="IPR006284">
    <property type="entry name" value="Glut_synth_pro"/>
</dbReference>
<keyword evidence="9" id="KW-0464">Manganese</keyword>
<dbReference type="Pfam" id="PF02955">
    <property type="entry name" value="GSH-S_ATP"/>
    <property type="match status" value="1"/>
</dbReference>
<evidence type="ECO:0000256" key="1">
    <source>
        <dbReference type="ARBA" id="ARBA00001936"/>
    </source>
</evidence>
<evidence type="ECO:0000256" key="6">
    <source>
        <dbReference type="ARBA" id="ARBA00022741"/>
    </source>
</evidence>
<comment type="cofactor">
    <cofactor evidence="1">
        <name>Mn(2+)</name>
        <dbReference type="ChEBI" id="CHEBI:29035"/>
    </cofactor>
</comment>
<evidence type="ECO:0000313" key="14">
    <source>
        <dbReference type="Proteomes" id="UP001293791"/>
    </source>
</evidence>
<evidence type="ECO:0000259" key="12">
    <source>
        <dbReference type="Pfam" id="PF02955"/>
    </source>
</evidence>
<dbReference type="SUPFAM" id="SSF52440">
    <property type="entry name" value="PreATP-grasp domain"/>
    <property type="match status" value="1"/>
</dbReference>
<evidence type="ECO:0000313" key="13">
    <source>
        <dbReference type="EMBL" id="MDZ5762489.1"/>
    </source>
</evidence>
<dbReference type="SUPFAM" id="SSF56059">
    <property type="entry name" value="Glutathione synthetase ATP-binding domain-like"/>
    <property type="match status" value="1"/>
</dbReference>
<dbReference type="PANTHER" id="PTHR21621">
    <property type="entry name" value="RIBOSOMAL PROTEIN S6 MODIFICATION PROTEIN"/>
    <property type="match status" value="1"/>
</dbReference>
<comment type="similarity">
    <text evidence="10">Belongs to the prokaryotic GSH synthase family.</text>
</comment>
<reference evidence="13 14" key="1">
    <citation type="submission" date="2023-02" db="EMBL/GenBank/DDBJ databases">
        <title>Host association and intracellularity evolved multiple times independently in the Rickettsiales.</title>
        <authorList>
            <person name="Castelli M."/>
            <person name="Nardi T."/>
            <person name="Gammuto L."/>
            <person name="Bellinzona G."/>
            <person name="Sabaneyeva E."/>
            <person name="Potekhin A."/>
            <person name="Serra V."/>
            <person name="Petroni G."/>
            <person name="Sassera D."/>
        </authorList>
    </citation>
    <scope>NUCLEOTIDE SEQUENCE [LARGE SCALE GENOMIC DNA]</scope>
    <source>
        <strain evidence="13 14">BOD18</strain>
    </source>
</reference>
<sequence>MKIGVIMDNIHGLNLKNDSTLRIAKALSAHGNELFFIDYEKITLSTALIAECYTFNINDCLIGKELDIRSFKMELSDCDIILIRKDPPFDMKYITLTYLLDIISKNTLILNSPASIRAFPEKLSPLLFKNLTPDTIISADLAELIAFLKKYKKIVIKPIYQHGGRDVEKISFDEYNCEAKIAAKLLEFGHIIAQDFIDEVGDKRVIMLQGRTIGQFKRIPQEGEFRANIALGSSVFKTDLTQREREICEIISNFLINNEIFLAGIDIAGEKLIEINITSPTGIVQLNKLYGEVFEEEIASAIETKFHSWYKPATR</sequence>
<evidence type="ECO:0000256" key="9">
    <source>
        <dbReference type="ARBA" id="ARBA00023211"/>
    </source>
</evidence>
<dbReference type="Gene3D" id="3.30.470.20">
    <property type="entry name" value="ATP-grasp fold, B domain"/>
    <property type="match status" value="1"/>
</dbReference>
<evidence type="ECO:0000256" key="2">
    <source>
        <dbReference type="ARBA" id="ARBA00001946"/>
    </source>
</evidence>
<protein>
    <recommendedName>
        <fullName evidence="10">Glutathione synthetase</fullName>
        <ecNumber evidence="10">6.3.2.3</ecNumber>
    </recommendedName>
    <alternativeName>
        <fullName evidence="10">GSH synthetase</fullName>
        <shortName evidence="10">GSH-S</shortName>
        <shortName evidence="10">GSHase</shortName>
    </alternativeName>
    <alternativeName>
        <fullName evidence="10">Glutathione synthase</fullName>
    </alternativeName>
</protein>
<comment type="catalytic activity">
    <reaction evidence="10">
        <text>gamma-L-glutamyl-L-cysteine + glycine + ATP = glutathione + ADP + phosphate + H(+)</text>
        <dbReference type="Rhea" id="RHEA:13557"/>
        <dbReference type="ChEBI" id="CHEBI:15378"/>
        <dbReference type="ChEBI" id="CHEBI:30616"/>
        <dbReference type="ChEBI" id="CHEBI:43474"/>
        <dbReference type="ChEBI" id="CHEBI:57305"/>
        <dbReference type="ChEBI" id="CHEBI:57925"/>
        <dbReference type="ChEBI" id="CHEBI:58173"/>
        <dbReference type="ChEBI" id="CHEBI:456216"/>
        <dbReference type="EC" id="6.3.2.3"/>
    </reaction>
</comment>
<keyword evidence="6 10" id="KW-0547">Nucleotide-binding</keyword>
<dbReference type="PANTHER" id="PTHR21621:SF4">
    <property type="entry name" value="GLUTATHIONE SYNTHETASE"/>
    <property type="match status" value="1"/>
</dbReference>
<keyword evidence="14" id="KW-1185">Reference proteome</keyword>
<keyword evidence="7 10" id="KW-0067">ATP-binding</keyword>
<dbReference type="InterPro" id="IPR004218">
    <property type="entry name" value="GSHS_ATP-bd"/>
</dbReference>
<dbReference type="InterPro" id="IPR013815">
    <property type="entry name" value="ATP_grasp_subdomain_1"/>
</dbReference>
<evidence type="ECO:0000256" key="4">
    <source>
        <dbReference type="ARBA" id="ARBA00022684"/>
    </source>
</evidence>
<keyword evidence="4 10" id="KW-0317">Glutathione biosynthesis</keyword>
<keyword evidence="3 10" id="KW-0436">Ligase</keyword>
<comment type="pathway">
    <text evidence="10">Sulfur metabolism; glutathione biosynthesis; glutathione from L-cysteine and L-glutamate: step 2/2.</text>
</comment>
<evidence type="ECO:0000256" key="8">
    <source>
        <dbReference type="ARBA" id="ARBA00022842"/>
    </source>
</evidence>
<dbReference type="RefSeq" id="WP_322497954.1">
    <property type="nucleotide sequence ID" value="NZ_JARGYT010000054.1"/>
</dbReference>
<organism evidence="13 14">
    <name type="scientific">Candidatus Cyrtobacter comes</name>
    <dbReference type="NCBI Taxonomy" id="675776"/>
    <lineage>
        <taxon>Bacteria</taxon>
        <taxon>Pseudomonadati</taxon>
        <taxon>Pseudomonadota</taxon>
        <taxon>Alphaproteobacteria</taxon>
        <taxon>Rickettsiales</taxon>
        <taxon>Candidatus Midichloriaceae</taxon>
        <taxon>Candidatus Cyrtobacter</taxon>
    </lineage>
</organism>
<dbReference type="Gene3D" id="3.40.50.20">
    <property type="match status" value="1"/>
</dbReference>
<dbReference type="NCBIfam" id="NF003573">
    <property type="entry name" value="PRK05246.1"/>
    <property type="match status" value="1"/>
</dbReference>
<keyword evidence="5" id="KW-0479">Metal-binding</keyword>
<dbReference type="Proteomes" id="UP001293791">
    <property type="component" value="Unassembled WGS sequence"/>
</dbReference>
<evidence type="ECO:0000259" key="11">
    <source>
        <dbReference type="Pfam" id="PF02951"/>
    </source>
</evidence>
<dbReference type="InterPro" id="IPR016185">
    <property type="entry name" value="PreATP-grasp_dom_sf"/>
</dbReference>
<keyword evidence="8" id="KW-0460">Magnesium</keyword>
<evidence type="ECO:0000256" key="7">
    <source>
        <dbReference type="ARBA" id="ARBA00022840"/>
    </source>
</evidence>
<comment type="caution">
    <text evidence="13">The sequence shown here is derived from an EMBL/GenBank/DDBJ whole genome shotgun (WGS) entry which is preliminary data.</text>
</comment>
<dbReference type="InterPro" id="IPR004215">
    <property type="entry name" value="GSHS_N"/>
</dbReference>
<gene>
    <name evidence="10" type="primary">gshB</name>
    <name evidence="13" type="ORF">Cyrtocomes_00876</name>
</gene>
<dbReference type="Pfam" id="PF02951">
    <property type="entry name" value="GSH-S_N"/>
    <property type="match status" value="1"/>
</dbReference>
<proteinExistence type="inferred from homology"/>
<evidence type="ECO:0000256" key="3">
    <source>
        <dbReference type="ARBA" id="ARBA00022598"/>
    </source>
</evidence>
<evidence type="ECO:0000256" key="5">
    <source>
        <dbReference type="ARBA" id="ARBA00022723"/>
    </source>
</evidence>
<comment type="cofactor">
    <cofactor evidence="2">
        <name>Mg(2+)</name>
        <dbReference type="ChEBI" id="CHEBI:18420"/>
    </cofactor>
</comment>
<dbReference type="HAMAP" id="MF_00162">
    <property type="entry name" value="GSH_S"/>
    <property type="match status" value="1"/>
</dbReference>
<feature type="domain" description="Prokaryotic glutathione synthetase N-terminal" evidence="11">
    <location>
        <begin position="1"/>
        <end position="117"/>
    </location>
</feature>
<dbReference type="EC" id="6.3.2.3" evidence="10"/>
<accession>A0ABU5L9H7</accession>